<evidence type="ECO:0000256" key="7">
    <source>
        <dbReference type="ARBA" id="ARBA00022967"/>
    </source>
</evidence>
<keyword evidence="6 10" id="KW-0067">ATP-binding</keyword>
<dbReference type="Proteomes" id="UP001215216">
    <property type="component" value="Chromosome"/>
</dbReference>
<evidence type="ECO:0000256" key="5">
    <source>
        <dbReference type="ARBA" id="ARBA00022741"/>
    </source>
</evidence>
<feature type="domain" description="ABC transporter" evidence="9">
    <location>
        <begin position="249"/>
        <end position="491"/>
    </location>
</feature>
<proteinExistence type="predicted"/>
<evidence type="ECO:0000256" key="8">
    <source>
        <dbReference type="ARBA" id="ARBA00023136"/>
    </source>
</evidence>
<evidence type="ECO:0000313" key="11">
    <source>
        <dbReference type="Proteomes" id="UP001215216"/>
    </source>
</evidence>
<keyword evidence="8" id="KW-0472">Membrane</keyword>
<dbReference type="Pfam" id="PF00005">
    <property type="entry name" value="ABC_tran"/>
    <property type="match status" value="2"/>
</dbReference>
<dbReference type="EMBL" id="CP121208">
    <property type="protein sequence ID" value="WFM83513.1"/>
    <property type="molecule type" value="Genomic_DNA"/>
</dbReference>
<keyword evidence="1" id="KW-0813">Transport</keyword>
<dbReference type="InterPro" id="IPR003439">
    <property type="entry name" value="ABC_transporter-like_ATP-bd"/>
</dbReference>
<dbReference type="SMART" id="SM00382">
    <property type="entry name" value="AAA"/>
    <property type="match status" value="2"/>
</dbReference>
<evidence type="ECO:0000256" key="2">
    <source>
        <dbReference type="ARBA" id="ARBA00022475"/>
    </source>
</evidence>
<evidence type="ECO:0000259" key="9">
    <source>
        <dbReference type="PROSITE" id="PS50893"/>
    </source>
</evidence>
<evidence type="ECO:0000256" key="6">
    <source>
        <dbReference type="ARBA" id="ARBA00022840"/>
    </source>
</evidence>
<keyword evidence="3" id="KW-0762">Sugar transport</keyword>
<dbReference type="PANTHER" id="PTHR43790:SF3">
    <property type="entry name" value="D-ALLOSE IMPORT ATP-BINDING PROTEIN ALSA-RELATED"/>
    <property type="match status" value="1"/>
</dbReference>
<keyword evidence="11" id="KW-1185">Reference proteome</keyword>
<accession>A0ABY8FYB3</accession>
<dbReference type="Gene3D" id="3.40.50.300">
    <property type="entry name" value="P-loop containing nucleotide triphosphate hydrolases"/>
    <property type="match status" value="2"/>
</dbReference>
<sequence>MNAVVQACGIVKRYPGVVALAGASLDLCAGKIHGIVGENGAGKSTLMKILGGVIQPDEGQLRIDGAAVRFSSPKDSEHAGIALICQELALAGDLSVAQNIFLGREKHRGLSIDDEAMENAAYEILARLGARIDPSRAVATLSVANAQLVEIAKALSVGARVLIMDEPTAALTVSEVSALFTVMRELAASGVAVVFISHRLDEVREICDHVTVFRDGAVTAHFDDVTCDDLISAMVGREIDMSARPSHTVREEIGLSVHEIATDEVGPVSFTVHRGEIFGLAGLQGAGRTETLRAIAGADRATSGSVEVAGTRVDNRTPASAVRAGIGYLSEDRKRFGLLLDQTISENIALASLHTWRQGIVLDDAALTRAATSAMGRLAIKAPSAATHVRTLSGGNQQKVLLARWLARGLDVLLVDEPTRGIDVGGKEEIYALLEELAAQGLTIVVASSEIPELLRLTHRIGVMCEGRLAGVLSNNDTTEEKIMALATAFNSTERESAHTNSALYKEEA</sequence>
<reference evidence="10 11" key="1">
    <citation type="submission" date="2023-03" db="EMBL/GenBank/DDBJ databases">
        <title>Complete genome of Arcanobacterium canis strain DSM 25104 isolated in 2010 from a canine otitis externa in Germany.</title>
        <authorList>
            <person name="Borowiak M."/>
            <person name="Kreitlow A."/>
            <person name="Malorny B."/>
            <person name="Laemmler C."/>
            <person name="Prenger-Berninghoff E."/>
            <person name="Ploetz M."/>
            <person name="Abdulmawjood A."/>
        </authorList>
    </citation>
    <scope>NUCLEOTIDE SEQUENCE [LARGE SCALE GENOMIC DNA]</scope>
    <source>
        <strain evidence="10 11">DSM 25104</strain>
    </source>
</reference>
<dbReference type="InterPro" id="IPR027417">
    <property type="entry name" value="P-loop_NTPase"/>
</dbReference>
<dbReference type="InterPro" id="IPR003593">
    <property type="entry name" value="AAA+_ATPase"/>
</dbReference>
<dbReference type="CDD" id="cd03215">
    <property type="entry name" value="ABC_Carb_Monos_II"/>
    <property type="match status" value="1"/>
</dbReference>
<keyword evidence="2" id="KW-1003">Cell membrane</keyword>
<protein>
    <submittedName>
        <fullName evidence="10">Sugar ABC transporter ATP-binding protein</fullName>
    </submittedName>
</protein>
<dbReference type="InterPro" id="IPR050107">
    <property type="entry name" value="ABC_carbohydrate_import_ATPase"/>
</dbReference>
<dbReference type="InterPro" id="IPR017871">
    <property type="entry name" value="ABC_transporter-like_CS"/>
</dbReference>
<gene>
    <name evidence="10" type="ORF">P7079_00590</name>
</gene>
<dbReference type="GO" id="GO:0005524">
    <property type="term" value="F:ATP binding"/>
    <property type="evidence" value="ECO:0007669"/>
    <property type="project" value="UniProtKB-KW"/>
</dbReference>
<evidence type="ECO:0000256" key="3">
    <source>
        <dbReference type="ARBA" id="ARBA00022597"/>
    </source>
</evidence>
<dbReference type="PROSITE" id="PS50893">
    <property type="entry name" value="ABC_TRANSPORTER_2"/>
    <property type="match status" value="2"/>
</dbReference>
<keyword evidence="7" id="KW-1278">Translocase</keyword>
<evidence type="ECO:0000256" key="4">
    <source>
        <dbReference type="ARBA" id="ARBA00022737"/>
    </source>
</evidence>
<dbReference type="RefSeq" id="WP_278012908.1">
    <property type="nucleotide sequence ID" value="NZ_CP121208.1"/>
</dbReference>
<keyword evidence="5" id="KW-0547">Nucleotide-binding</keyword>
<evidence type="ECO:0000256" key="1">
    <source>
        <dbReference type="ARBA" id="ARBA00022448"/>
    </source>
</evidence>
<keyword evidence="4" id="KW-0677">Repeat</keyword>
<dbReference type="PROSITE" id="PS00211">
    <property type="entry name" value="ABC_TRANSPORTER_1"/>
    <property type="match status" value="1"/>
</dbReference>
<name>A0ABY8FYB3_9ACTO</name>
<dbReference type="SUPFAM" id="SSF52540">
    <property type="entry name" value="P-loop containing nucleoside triphosphate hydrolases"/>
    <property type="match status" value="2"/>
</dbReference>
<evidence type="ECO:0000313" key="10">
    <source>
        <dbReference type="EMBL" id="WFM83513.1"/>
    </source>
</evidence>
<feature type="domain" description="ABC transporter" evidence="9">
    <location>
        <begin position="5"/>
        <end position="240"/>
    </location>
</feature>
<dbReference type="CDD" id="cd03216">
    <property type="entry name" value="ABC_Carb_Monos_I"/>
    <property type="match status" value="1"/>
</dbReference>
<organism evidence="10 11">
    <name type="scientific">Arcanobacterium canis</name>
    <dbReference type="NCBI Taxonomy" id="999183"/>
    <lineage>
        <taxon>Bacteria</taxon>
        <taxon>Bacillati</taxon>
        <taxon>Actinomycetota</taxon>
        <taxon>Actinomycetes</taxon>
        <taxon>Actinomycetales</taxon>
        <taxon>Actinomycetaceae</taxon>
        <taxon>Arcanobacterium</taxon>
    </lineage>
</organism>
<dbReference type="PANTHER" id="PTHR43790">
    <property type="entry name" value="CARBOHYDRATE TRANSPORT ATP-BINDING PROTEIN MG119-RELATED"/>
    <property type="match status" value="1"/>
</dbReference>